<name>A0ABW3MG32_9PSEU</name>
<reference evidence="2" key="1">
    <citation type="journal article" date="2019" name="Int. J. Syst. Evol. Microbiol.">
        <title>The Global Catalogue of Microorganisms (GCM) 10K type strain sequencing project: providing services to taxonomists for standard genome sequencing and annotation.</title>
        <authorList>
            <consortium name="The Broad Institute Genomics Platform"/>
            <consortium name="The Broad Institute Genome Sequencing Center for Infectious Disease"/>
            <person name="Wu L."/>
            <person name="Ma J."/>
        </authorList>
    </citation>
    <scope>NUCLEOTIDE SEQUENCE [LARGE SCALE GENOMIC DNA]</scope>
    <source>
        <strain evidence="2">JCM 31486</strain>
    </source>
</reference>
<accession>A0ABW3MG32</accession>
<dbReference type="EMBL" id="JBHTIS010001680">
    <property type="protein sequence ID" value="MFD1048584.1"/>
    <property type="molecule type" value="Genomic_DNA"/>
</dbReference>
<sequence>MGWVLYPFGGTTVLAMSGASPGGVSILCVLPEHDLVFTAYGNNPGAIMLQDQILRWLLSEHLGVRVPTLINALAEDVDLTPYVGTYRSNQLRVDVSVVDGHPRLHRAANNPGRHADLGHHSVPFAECLCQRGSSPRDPLARQRITLWCEQRFTG</sequence>
<feature type="non-terminal residue" evidence="1">
    <location>
        <position position="1"/>
    </location>
</feature>
<comment type="caution">
    <text evidence="1">The sequence shown here is derived from an EMBL/GenBank/DDBJ whole genome shotgun (WGS) entry which is preliminary data.</text>
</comment>
<protein>
    <recommendedName>
        <fullName evidence="3">Beta-lactamase-related domain-containing protein</fullName>
    </recommendedName>
</protein>
<gene>
    <name evidence="1" type="ORF">ACFQ1S_25160</name>
</gene>
<keyword evidence="2" id="KW-1185">Reference proteome</keyword>
<organism evidence="1 2">
    <name type="scientific">Kibdelosporangium lantanae</name>
    <dbReference type="NCBI Taxonomy" id="1497396"/>
    <lineage>
        <taxon>Bacteria</taxon>
        <taxon>Bacillati</taxon>
        <taxon>Actinomycetota</taxon>
        <taxon>Actinomycetes</taxon>
        <taxon>Pseudonocardiales</taxon>
        <taxon>Pseudonocardiaceae</taxon>
        <taxon>Kibdelosporangium</taxon>
    </lineage>
</organism>
<evidence type="ECO:0000313" key="1">
    <source>
        <dbReference type="EMBL" id="MFD1048584.1"/>
    </source>
</evidence>
<evidence type="ECO:0000313" key="2">
    <source>
        <dbReference type="Proteomes" id="UP001597045"/>
    </source>
</evidence>
<evidence type="ECO:0008006" key="3">
    <source>
        <dbReference type="Google" id="ProtNLM"/>
    </source>
</evidence>
<proteinExistence type="predicted"/>
<dbReference type="Proteomes" id="UP001597045">
    <property type="component" value="Unassembled WGS sequence"/>
</dbReference>